<comment type="caution">
    <text evidence="2">The sequence shown here is derived from an EMBL/GenBank/DDBJ whole genome shotgun (WGS) entry which is preliminary data.</text>
</comment>
<evidence type="ECO:0000313" key="2">
    <source>
        <dbReference type="EMBL" id="TWU08380.1"/>
    </source>
</evidence>
<dbReference type="PANTHER" id="PTHR22674">
    <property type="entry name" value="NTPASE, KAP FAMILY P-LOOP DOMAIN-CONTAINING 1"/>
    <property type="match status" value="1"/>
</dbReference>
<proteinExistence type="predicted"/>
<keyword evidence="3" id="KW-1185">Reference proteome</keyword>
<sequence length="651" mass="71683">MWTDNETSLDLLGFRVHADLIRSVVTDQSLLPVTLGVFADWGGGKTSLMKMLEQSFDPDAWDKGSEEHERCERTACLYFNGWLFEGYDDAKSAILSSVLIALGEHKRFGPKMRDGCASLLKSVNWMRVAHLGLKHVAVPAIAAYVTGGTSIVPSLATSVGGLIPGAATNPDSAAAPKAKDAGEGEGEVDWEGLIKKDQSSPGPLDVRTFREKFGKLLQDSDVDSLVVLIDDLDRCSPERIIENLEAIKLFLNVDHTAFVIGADPRIVRHAISWKYSDHDGGVEEEAPTIVTDYLEKLIQFPYRLPRLSPAEIETYMALLFCQTHLTDELFEATVNACDEHRTNDRYSVFGYSAVEQAAKKAGTAILPEQLVNALVFSAGAAPLITEGLKGNPRQVKRFLNAFVLRKKLAEVAKLTNIKDDILVKLMILEYSNDKKFRELYEWQASQNGFPSQIQTFEGALGDTIEEGKLRSEIPDEWAKPKLIRWLKMKPSLSGIDLRDYFWIARDRLQSSITGMSMVPPIVRRVFEGLISDNAAMKSKATISAGEFEEVEVEMLLELLERNVMQNPSKKASFDAYRSLIEGNVRDAASQLASAITGIPASSIPPAVGGDLLTLIKAKPETKPVLHSVIESLKGTDTKVGKMITQLSKGKG</sequence>
<reference evidence="2 3" key="1">
    <citation type="submission" date="2019-02" db="EMBL/GenBank/DDBJ databases">
        <title>Deep-cultivation of Planctomycetes and their phenomic and genomic characterization uncovers novel biology.</title>
        <authorList>
            <person name="Wiegand S."/>
            <person name="Jogler M."/>
            <person name="Boedeker C."/>
            <person name="Pinto D."/>
            <person name="Vollmers J."/>
            <person name="Rivas-Marin E."/>
            <person name="Kohn T."/>
            <person name="Peeters S.H."/>
            <person name="Heuer A."/>
            <person name="Rast P."/>
            <person name="Oberbeckmann S."/>
            <person name="Bunk B."/>
            <person name="Jeske O."/>
            <person name="Meyerdierks A."/>
            <person name="Storesund J.E."/>
            <person name="Kallscheuer N."/>
            <person name="Luecker S."/>
            <person name="Lage O.M."/>
            <person name="Pohl T."/>
            <person name="Merkel B.J."/>
            <person name="Hornburger P."/>
            <person name="Mueller R.-W."/>
            <person name="Bruemmer F."/>
            <person name="Labrenz M."/>
            <person name="Spormann A.M."/>
            <person name="Op Den Camp H."/>
            <person name="Overmann J."/>
            <person name="Amann R."/>
            <person name="Jetten M.S.M."/>
            <person name="Mascher T."/>
            <person name="Medema M.H."/>
            <person name="Devos D.P."/>
            <person name="Kaster A.-K."/>
            <person name="Ovreas L."/>
            <person name="Rohde M."/>
            <person name="Galperin M.Y."/>
            <person name="Jogler C."/>
        </authorList>
    </citation>
    <scope>NUCLEOTIDE SEQUENCE [LARGE SCALE GENOMIC DNA]</scope>
    <source>
        <strain evidence="2 3">Pla52n</strain>
    </source>
</reference>
<gene>
    <name evidence="2" type="ORF">Pla52n_09620</name>
</gene>
<dbReference type="EMBL" id="SJPN01000001">
    <property type="protein sequence ID" value="TWU08380.1"/>
    <property type="molecule type" value="Genomic_DNA"/>
</dbReference>
<dbReference type="AlphaFoldDB" id="A0A5C6B8T7"/>
<name>A0A5C6B8T7_9BACT</name>
<dbReference type="InterPro" id="IPR011646">
    <property type="entry name" value="KAP_P-loop"/>
</dbReference>
<evidence type="ECO:0000313" key="3">
    <source>
        <dbReference type="Proteomes" id="UP000320176"/>
    </source>
</evidence>
<evidence type="ECO:0000259" key="1">
    <source>
        <dbReference type="Pfam" id="PF07693"/>
    </source>
</evidence>
<dbReference type="RefSeq" id="WP_146518428.1">
    <property type="nucleotide sequence ID" value="NZ_CP151726.1"/>
</dbReference>
<organism evidence="2 3">
    <name type="scientific">Stieleria varia</name>
    <dbReference type="NCBI Taxonomy" id="2528005"/>
    <lineage>
        <taxon>Bacteria</taxon>
        <taxon>Pseudomonadati</taxon>
        <taxon>Planctomycetota</taxon>
        <taxon>Planctomycetia</taxon>
        <taxon>Pirellulales</taxon>
        <taxon>Pirellulaceae</taxon>
        <taxon>Stieleria</taxon>
    </lineage>
</organism>
<dbReference type="InterPro" id="IPR052754">
    <property type="entry name" value="NTPase_KAP_P-loop"/>
</dbReference>
<dbReference type="PANTHER" id="PTHR22674:SF6">
    <property type="entry name" value="NTPASE KAP FAMILY P-LOOP DOMAIN-CONTAINING PROTEIN 1"/>
    <property type="match status" value="1"/>
</dbReference>
<accession>A0A5C6B8T7</accession>
<dbReference type="OrthoDB" id="88903at2"/>
<dbReference type="Pfam" id="PF07693">
    <property type="entry name" value="KAP_NTPase"/>
    <property type="match status" value="1"/>
</dbReference>
<dbReference type="Proteomes" id="UP000320176">
    <property type="component" value="Unassembled WGS sequence"/>
</dbReference>
<protein>
    <submittedName>
        <fullName evidence="2">KAP family P-loop domain protein</fullName>
    </submittedName>
</protein>
<feature type="domain" description="KAP NTPase" evidence="1">
    <location>
        <begin position="28"/>
        <end position="407"/>
    </location>
</feature>